<comment type="caution">
    <text evidence="4">The sequence shown here is derived from an EMBL/GenBank/DDBJ whole genome shotgun (WGS) entry which is preliminary data.</text>
</comment>
<dbReference type="InterPro" id="IPR046348">
    <property type="entry name" value="SIS_dom_sf"/>
</dbReference>
<dbReference type="Gene3D" id="3.40.50.10490">
    <property type="entry name" value="Glucose-6-phosphate isomerase like protein, domain 1"/>
    <property type="match status" value="1"/>
</dbReference>
<dbReference type="RefSeq" id="WP_029199086.1">
    <property type="nucleotide sequence ID" value="NZ_JAMDMW010000104.1"/>
</dbReference>
<dbReference type="CDD" id="cd05009">
    <property type="entry name" value="SIS_GlmS_GlmD_2"/>
    <property type="match status" value="1"/>
</dbReference>
<dbReference type="EMBL" id="JAMDMX010000067">
    <property type="protein sequence ID" value="MCY9695286.1"/>
    <property type="molecule type" value="Genomic_DNA"/>
</dbReference>
<reference evidence="4 5" key="1">
    <citation type="submission" date="2022-05" db="EMBL/GenBank/DDBJ databases">
        <title>Genome Sequencing of Bee-Associated Microbes.</title>
        <authorList>
            <person name="Dunlap C."/>
        </authorList>
    </citation>
    <scope>NUCLEOTIDE SEQUENCE [LARGE SCALE GENOMIC DNA]</scope>
    <source>
        <strain evidence="4 5">NRRL B-14421</strain>
    </source>
</reference>
<evidence type="ECO:0000256" key="3">
    <source>
        <dbReference type="ARBA" id="ARBA00016090"/>
    </source>
</evidence>
<dbReference type="PANTHER" id="PTHR10937">
    <property type="entry name" value="GLUCOSAMINE--FRUCTOSE-6-PHOSPHATE AMINOTRANSFERASE, ISOMERIZING"/>
    <property type="match status" value="1"/>
</dbReference>
<evidence type="ECO:0000256" key="1">
    <source>
        <dbReference type="ARBA" id="ARBA00001031"/>
    </source>
</evidence>
<dbReference type="InterPro" id="IPR035490">
    <property type="entry name" value="GlmS/FrlB_SIS"/>
</dbReference>
<dbReference type="SUPFAM" id="SSF53850">
    <property type="entry name" value="Periplasmic binding protein-like II"/>
    <property type="match status" value="1"/>
</dbReference>
<accession>A0ABT4GGL0</accession>
<organism evidence="4 5">
    <name type="scientific">Paenibacillus alginolyticus</name>
    <dbReference type="NCBI Taxonomy" id="59839"/>
    <lineage>
        <taxon>Bacteria</taxon>
        <taxon>Bacillati</taxon>
        <taxon>Bacillota</taxon>
        <taxon>Bacilli</taxon>
        <taxon>Bacillales</taxon>
        <taxon>Paenibacillaceae</taxon>
        <taxon>Paenibacillus</taxon>
    </lineage>
</organism>
<dbReference type="PANTHER" id="PTHR10937:SF0">
    <property type="entry name" value="GLUTAMINE--FRUCTOSE-6-PHOSPHATE TRANSAMINASE (ISOMERIZING)"/>
    <property type="match status" value="1"/>
</dbReference>
<name>A0ABT4GGL0_9BACL</name>
<comment type="catalytic activity">
    <reaction evidence="1">
        <text>D-fructose 6-phosphate + L-glutamine = D-glucosamine 6-phosphate + L-glutamate</text>
        <dbReference type="Rhea" id="RHEA:13237"/>
        <dbReference type="ChEBI" id="CHEBI:29985"/>
        <dbReference type="ChEBI" id="CHEBI:58359"/>
        <dbReference type="ChEBI" id="CHEBI:58725"/>
        <dbReference type="ChEBI" id="CHEBI:61527"/>
        <dbReference type="EC" id="2.6.1.16"/>
    </reaction>
</comment>
<proteinExistence type="predicted"/>
<gene>
    <name evidence="4" type="ORF">M5X19_20620</name>
</gene>
<sequence length="198" mass="22183">MPVPETIDDWHMVLKAFIEKDPNGDGKNDEVPFSSVDTFYLNFADAWGIDLNTDSRWMQEFMGRGPSVTTADYDGLLLKETARMFTESLSVAQFRHGRFELVAEKFQCIFFNPPGPSYEANEAFAREIADQGGQVVYISNRAITHPTVSSITLVDAFNEFISPIIYVFFVQLIALEMSHRKGLVAGEAKLVGKVTGKE</sequence>
<evidence type="ECO:0000313" key="5">
    <source>
        <dbReference type="Proteomes" id="UP001527099"/>
    </source>
</evidence>
<evidence type="ECO:0000256" key="2">
    <source>
        <dbReference type="ARBA" id="ARBA00012916"/>
    </source>
</evidence>
<dbReference type="SUPFAM" id="SSF53697">
    <property type="entry name" value="SIS domain"/>
    <property type="match status" value="1"/>
</dbReference>
<dbReference type="EC" id="2.6.1.16" evidence="2"/>
<evidence type="ECO:0000313" key="4">
    <source>
        <dbReference type="EMBL" id="MCY9695286.1"/>
    </source>
</evidence>
<keyword evidence="5" id="KW-1185">Reference proteome</keyword>
<dbReference type="Proteomes" id="UP001527099">
    <property type="component" value="Unassembled WGS sequence"/>
</dbReference>
<protein>
    <recommendedName>
        <fullName evidence="3">Glutamine--fructose-6-phosphate aminotransferase [isomerizing]</fullName>
        <ecNumber evidence="2">2.6.1.16</ecNumber>
    </recommendedName>
</protein>